<dbReference type="SUPFAM" id="SSF53649">
    <property type="entry name" value="Alkaline phosphatase-like"/>
    <property type="match status" value="1"/>
</dbReference>
<name>W4LU28_9BACT</name>
<evidence type="ECO:0000313" key="3">
    <source>
        <dbReference type="Proteomes" id="UP000019140"/>
    </source>
</evidence>
<keyword evidence="3" id="KW-1185">Reference proteome</keyword>
<dbReference type="InterPro" id="IPR017850">
    <property type="entry name" value="Alkaline_phosphatase_core_sf"/>
</dbReference>
<dbReference type="AlphaFoldDB" id="W4LU28"/>
<evidence type="ECO:0000313" key="2">
    <source>
        <dbReference type="EMBL" id="ETX00927.1"/>
    </source>
</evidence>
<dbReference type="PATRIC" id="fig|1429439.4.peg.6425"/>
<sequence length="128" mass="15267">MHGPHHIFGDWADRYKGKFDDGWDKYRQRVFKRQKKLGWIPKNAKLTDRHPDLDPWHKVLPQHRNFQRRLMEVFAGFVEHTDVQVGRLIDGLKELYPTDADNGKTTLIFYIFGDNVPQVPHRQYRSQG</sequence>
<evidence type="ECO:0000259" key="1">
    <source>
        <dbReference type="Pfam" id="PF00884"/>
    </source>
</evidence>
<protein>
    <recommendedName>
        <fullName evidence="1">Sulfatase N-terminal domain-containing protein</fullName>
    </recommendedName>
</protein>
<dbReference type="Proteomes" id="UP000019140">
    <property type="component" value="Unassembled WGS sequence"/>
</dbReference>
<proteinExistence type="predicted"/>
<dbReference type="EMBL" id="AZHX01001678">
    <property type="protein sequence ID" value="ETX00927.1"/>
    <property type="molecule type" value="Genomic_DNA"/>
</dbReference>
<comment type="caution">
    <text evidence="2">The sequence shown here is derived from an EMBL/GenBank/DDBJ whole genome shotgun (WGS) entry which is preliminary data.</text>
</comment>
<accession>W4LU28</accession>
<feature type="domain" description="Sulfatase N-terminal" evidence="1">
    <location>
        <begin position="2"/>
        <end position="119"/>
    </location>
</feature>
<dbReference type="HOGENOM" id="CLU_1955611_0_0_7"/>
<dbReference type="Pfam" id="PF00884">
    <property type="entry name" value="Sulfatase"/>
    <property type="match status" value="1"/>
</dbReference>
<dbReference type="Gene3D" id="3.40.720.10">
    <property type="entry name" value="Alkaline Phosphatase, subunit A"/>
    <property type="match status" value="1"/>
</dbReference>
<reference evidence="2 3" key="1">
    <citation type="journal article" date="2014" name="Nature">
        <title>An environmental bacterial taxon with a large and distinct metabolic repertoire.</title>
        <authorList>
            <person name="Wilson M.C."/>
            <person name="Mori T."/>
            <person name="Ruckert C."/>
            <person name="Uria A.R."/>
            <person name="Helf M.J."/>
            <person name="Takada K."/>
            <person name="Gernert C."/>
            <person name="Steffens U.A."/>
            <person name="Heycke N."/>
            <person name="Schmitt S."/>
            <person name="Rinke C."/>
            <person name="Helfrich E.J."/>
            <person name="Brachmann A.O."/>
            <person name="Gurgui C."/>
            <person name="Wakimoto T."/>
            <person name="Kracht M."/>
            <person name="Crusemann M."/>
            <person name="Hentschel U."/>
            <person name="Abe I."/>
            <person name="Matsunaga S."/>
            <person name="Kalinowski J."/>
            <person name="Takeyama H."/>
            <person name="Piel J."/>
        </authorList>
    </citation>
    <scope>NUCLEOTIDE SEQUENCE [LARGE SCALE GENOMIC DNA]</scope>
    <source>
        <strain evidence="3">TSY2</strain>
    </source>
</reference>
<gene>
    <name evidence="2" type="ORF">ETSY2_38120</name>
</gene>
<dbReference type="InterPro" id="IPR000917">
    <property type="entry name" value="Sulfatase_N"/>
</dbReference>
<organism evidence="2 3">
    <name type="scientific">Candidatus Entotheonella gemina</name>
    <dbReference type="NCBI Taxonomy" id="1429439"/>
    <lineage>
        <taxon>Bacteria</taxon>
        <taxon>Pseudomonadati</taxon>
        <taxon>Nitrospinota/Tectimicrobiota group</taxon>
        <taxon>Candidatus Tectimicrobiota</taxon>
        <taxon>Candidatus Entotheonellia</taxon>
        <taxon>Candidatus Entotheonellales</taxon>
        <taxon>Candidatus Entotheonellaceae</taxon>
        <taxon>Candidatus Entotheonella</taxon>
    </lineage>
</organism>